<keyword evidence="2" id="KW-1185">Reference proteome</keyword>
<organism evidence="1 2">
    <name type="scientific">Actinacidiphila acididurans</name>
    <dbReference type="NCBI Taxonomy" id="2784346"/>
    <lineage>
        <taxon>Bacteria</taxon>
        <taxon>Bacillati</taxon>
        <taxon>Actinomycetota</taxon>
        <taxon>Actinomycetes</taxon>
        <taxon>Kitasatosporales</taxon>
        <taxon>Streptomycetaceae</taxon>
        <taxon>Actinacidiphila</taxon>
    </lineage>
</organism>
<proteinExistence type="predicted"/>
<sequence>MGDPQWRPAPEAGKALAALDVRGGLAFFVRRCGAGQVLAVRPGPAGPVESEVEPGLWQAAFAGAAPARLLVDDVEALLLWSDTGRARCALVPLDAAFALLAALRPLWREPDGGPAARARVTAFLADLDRRAVPVPATARWGTPA</sequence>
<accession>A0ABS2TXV0</accession>
<evidence type="ECO:0000313" key="2">
    <source>
        <dbReference type="Proteomes" id="UP000749040"/>
    </source>
</evidence>
<dbReference type="InterPro" id="IPR045991">
    <property type="entry name" value="DUF5947"/>
</dbReference>
<evidence type="ECO:0000313" key="1">
    <source>
        <dbReference type="EMBL" id="MBM9507622.1"/>
    </source>
</evidence>
<gene>
    <name evidence="1" type="ORF">ITX44_24375</name>
</gene>
<dbReference type="Proteomes" id="UP000749040">
    <property type="component" value="Unassembled WGS sequence"/>
</dbReference>
<reference evidence="1 2" key="1">
    <citation type="submission" date="2021-01" db="EMBL/GenBank/DDBJ databases">
        <title>Streptomyces acididurans sp. nov., isolated from a peat swamp forest soil.</title>
        <authorList>
            <person name="Chantavorakit T."/>
            <person name="Duangmal K."/>
        </authorList>
    </citation>
    <scope>NUCLEOTIDE SEQUENCE [LARGE SCALE GENOMIC DNA]</scope>
    <source>
        <strain evidence="1 2">KK5PA1</strain>
    </source>
</reference>
<protein>
    <submittedName>
        <fullName evidence="1">Uncharacterized protein</fullName>
    </submittedName>
</protein>
<dbReference type="EMBL" id="JADKYB010000013">
    <property type="protein sequence ID" value="MBM9507622.1"/>
    <property type="molecule type" value="Genomic_DNA"/>
</dbReference>
<dbReference type="Pfam" id="PF19372">
    <property type="entry name" value="DUF5947"/>
    <property type="match status" value="1"/>
</dbReference>
<name>A0ABS2TXV0_9ACTN</name>
<comment type="caution">
    <text evidence="1">The sequence shown here is derived from an EMBL/GenBank/DDBJ whole genome shotgun (WGS) entry which is preliminary data.</text>
</comment>